<dbReference type="OrthoDB" id="2140240at2759"/>
<proteinExistence type="predicted"/>
<evidence type="ECO:0000313" key="1">
    <source>
        <dbReference type="EMBL" id="OBZ71524.1"/>
    </source>
</evidence>
<organism evidence="1 2">
    <name type="scientific">Grifola frondosa</name>
    <name type="common">Maitake</name>
    <name type="synonym">Polyporus frondosus</name>
    <dbReference type="NCBI Taxonomy" id="5627"/>
    <lineage>
        <taxon>Eukaryota</taxon>
        <taxon>Fungi</taxon>
        <taxon>Dikarya</taxon>
        <taxon>Basidiomycota</taxon>
        <taxon>Agaricomycotina</taxon>
        <taxon>Agaricomycetes</taxon>
        <taxon>Polyporales</taxon>
        <taxon>Grifolaceae</taxon>
        <taxon>Grifola</taxon>
    </lineage>
</organism>
<sequence length="185" mass="19056">MNFPGPTEFPSRFPAPARPTAIPLSKCLLSSLLHTSLSCVHAQELNANVIAGHVLTNPSVALIFPTDNSTGARLSRLNAASDTLLNLVGPGVGCPIESTTFTAQRDAIVNDEAPPPSMSFTITAMFNSASSSSPSSTSVSALIKASPTETVVSGPFMFHNAVLSSLLNPVGPGATHNIVTLSVSD</sequence>
<keyword evidence="2" id="KW-1185">Reference proteome</keyword>
<dbReference type="Proteomes" id="UP000092993">
    <property type="component" value="Unassembled WGS sequence"/>
</dbReference>
<dbReference type="AlphaFoldDB" id="A0A1C7M927"/>
<reference evidence="1 2" key="1">
    <citation type="submission" date="2016-03" db="EMBL/GenBank/DDBJ databases">
        <title>Whole genome sequencing of Grifola frondosa 9006-11.</title>
        <authorList>
            <person name="Min B."/>
            <person name="Park H."/>
            <person name="Kim J.-G."/>
            <person name="Cho H."/>
            <person name="Oh Y.-L."/>
            <person name="Kong W.-S."/>
            <person name="Choi I.-G."/>
        </authorList>
    </citation>
    <scope>NUCLEOTIDE SEQUENCE [LARGE SCALE GENOMIC DNA]</scope>
    <source>
        <strain evidence="1 2">9006-11</strain>
    </source>
</reference>
<evidence type="ECO:0000313" key="2">
    <source>
        <dbReference type="Proteomes" id="UP000092993"/>
    </source>
</evidence>
<gene>
    <name evidence="1" type="ORF">A0H81_08520</name>
</gene>
<comment type="caution">
    <text evidence="1">The sequence shown here is derived from an EMBL/GenBank/DDBJ whole genome shotgun (WGS) entry which is preliminary data.</text>
</comment>
<protein>
    <submittedName>
        <fullName evidence="1">Uncharacterized protein</fullName>
    </submittedName>
</protein>
<accession>A0A1C7M927</accession>
<dbReference type="EMBL" id="LUGG01000011">
    <property type="protein sequence ID" value="OBZ71524.1"/>
    <property type="molecule type" value="Genomic_DNA"/>
</dbReference>
<name>A0A1C7M927_GRIFR</name>